<dbReference type="OrthoDB" id="618454at2"/>
<feature type="domain" description="RagB/SusD" evidence="7">
    <location>
        <begin position="337"/>
        <end position="559"/>
    </location>
</feature>
<dbReference type="Gene3D" id="1.25.40.390">
    <property type="match status" value="1"/>
</dbReference>
<organism evidence="9 10">
    <name type="scientific">Prolixibacter bellariivorans</name>
    <dbReference type="NCBI Taxonomy" id="314319"/>
    <lineage>
        <taxon>Bacteria</taxon>
        <taxon>Pseudomonadati</taxon>
        <taxon>Bacteroidota</taxon>
        <taxon>Bacteroidia</taxon>
        <taxon>Marinilabiliales</taxon>
        <taxon>Prolixibacteraceae</taxon>
        <taxon>Prolixibacter</taxon>
    </lineage>
</organism>
<evidence type="ECO:0000256" key="1">
    <source>
        <dbReference type="ARBA" id="ARBA00004442"/>
    </source>
</evidence>
<protein>
    <submittedName>
        <fullName evidence="9">Membrane protein</fullName>
    </submittedName>
</protein>
<feature type="domain" description="SusD-like N-terminal" evidence="8">
    <location>
        <begin position="23"/>
        <end position="235"/>
    </location>
</feature>
<keyword evidence="3" id="KW-0732">Signal</keyword>
<comment type="similarity">
    <text evidence="2">Belongs to the SusD family.</text>
</comment>
<dbReference type="CDD" id="cd08977">
    <property type="entry name" value="SusD"/>
    <property type="match status" value="1"/>
</dbReference>
<evidence type="ECO:0000256" key="2">
    <source>
        <dbReference type="ARBA" id="ARBA00006275"/>
    </source>
</evidence>
<accession>A0A5M4AWF7</accession>
<evidence type="ECO:0000259" key="8">
    <source>
        <dbReference type="Pfam" id="PF14322"/>
    </source>
</evidence>
<dbReference type="Pfam" id="PF07980">
    <property type="entry name" value="SusD_RagB"/>
    <property type="match status" value="1"/>
</dbReference>
<keyword evidence="10" id="KW-1185">Reference proteome</keyword>
<evidence type="ECO:0000256" key="4">
    <source>
        <dbReference type="ARBA" id="ARBA00023136"/>
    </source>
</evidence>
<feature type="region of interest" description="Disordered" evidence="6">
    <location>
        <begin position="75"/>
        <end position="95"/>
    </location>
</feature>
<evidence type="ECO:0000259" key="7">
    <source>
        <dbReference type="Pfam" id="PF07980"/>
    </source>
</evidence>
<evidence type="ECO:0000256" key="5">
    <source>
        <dbReference type="ARBA" id="ARBA00023237"/>
    </source>
</evidence>
<comment type="caution">
    <text evidence="9">The sequence shown here is derived from an EMBL/GenBank/DDBJ whole genome shotgun (WGS) entry which is preliminary data.</text>
</comment>
<evidence type="ECO:0000256" key="3">
    <source>
        <dbReference type="ARBA" id="ARBA00022729"/>
    </source>
</evidence>
<sequence length="559" mass="62506">MKKLQYILAIIPIVAFLSCSDSFLDSKQYASIDEQGYYNTPGAALKAVTNCYANMIPWGDWDYYLNRIEVGTNTTDDADAGGSDANDRADTKNLATGRPLTSNGELLNTWTRRYTGISRCNSAIEGISAAEKLVAADGSVVSEETKSRYISELKFLRAWFYFDLASTFGSVPLITETPVPTDLPAKSPIEDIRVQIINDIDECIADPNMPTNVSSDEYGRISKYVAYAFKARVCLFFAGLEEHGKMSGDANADYASALSAAKIVYDSQVFSLVPDYQNLFRGDYFFGSHASELSKECIFTVLREYVPGYLDIGYCTAVMYAGRGEVGGWGGNCPTVDFAESFDQRDPRKLFTVISSGDVFPNVDGKLITHTYTGYDNIHHQQSRKAFVADRFRDGYSLGDIRTDWAPYYIRYADVILMYAEALLKTGGDNQKVASLINEVRYRAFVSTSKKDEEATYRTFEETLIPVDDAYFQANLAVDAGDDLLKAIKNERRWELGMEGYRLLDLLRWGDYVSVMNAYYSEQPYANKGKLVSDNSWPFPIPQTEIDKSNGVLVQNGNY</sequence>
<dbReference type="InterPro" id="IPR033985">
    <property type="entry name" value="SusD-like_N"/>
</dbReference>
<dbReference type="PROSITE" id="PS51257">
    <property type="entry name" value="PROKAR_LIPOPROTEIN"/>
    <property type="match status" value="1"/>
</dbReference>
<dbReference type="GO" id="GO:0009279">
    <property type="term" value="C:cell outer membrane"/>
    <property type="evidence" value="ECO:0007669"/>
    <property type="project" value="UniProtKB-SubCell"/>
</dbReference>
<comment type="subcellular location">
    <subcellularLocation>
        <location evidence="1">Cell outer membrane</location>
    </subcellularLocation>
</comment>
<dbReference type="SUPFAM" id="SSF48452">
    <property type="entry name" value="TPR-like"/>
    <property type="match status" value="1"/>
</dbReference>
<feature type="compositionally biased region" description="Low complexity" evidence="6">
    <location>
        <begin position="75"/>
        <end position="84"/>
    </location>
</feature>
<keyword evidence="4" id="KW-0472">Membrane</keyword>
<dbReference type="EMBL" id="BLAX01000001">
    <property type="protein sequence ID" value="GET31973.1"/>
    <property type="molecule type" value="Genomic_DNA"/>
</dbReference>
<proteinExistence type="inferred from homology"/>
<gene>
    <name evidence="9" type="ORF">PbJCM13498_08360</name>
</gene>
<evidence type="ECO:0000313" key="10">
    <source>
        <dbReference type="Proteomes" id="UP000391834"/>
    </source>
</evidence>
<keyword evidence="5" id="KW-0998">Cell outer membrane</keyword>
<dbReference type="Pfam" id="PF14322">
    <property type="entry name" value="SusD-like_3"/>
    <property type="match status" value="1"/>
</dbReference>
<dbReference type="RefSeq" id="WP_027585477.1">
    <property type="nucleotide sequence ID" value="NZ_BLAX01000001.1"/>
</dbReference>
<dbReference type="AlphaFoldDB" id="A0A5M4AWF7"/>
<dbReference type="Proteomes" id="UP000391834">
    <property type="component" value="Unassembled WGS sequence"/>
</dbReference>
<name>A0A5M4AWF7_9BACT</name>
<evidence type="ECO:0000256" key="6">
    <source>
        <dbReference type="SAM" id="MobiDB-lite"/>
    </source>
</evidence>
<evidence type="ECO:0000313" key="9">
    <source>
        <dbReference type="EMBL" id="GET31973.1"/>
    </source>
</evidence>
<dbReference type="InterPro" id="IPR012944">
    <property type="entry name" value="SusD_RagB_dom"/>
</dbReference>
<dbReference type="InterPro" id="IPR011990">
    <property type="entry name" value="TPR-like_helical_dom_sf"/>
</dbReference>
<reference evidence="9 10" key="1">
    <citation type="submission" date="2019-10" db="EMBL/GenBank/DDBJ databases">
        <title>Prolixibacter strains distinguished by the presence of nitrate reductase genes were adept at nitrate-dependent anaerobic corrosion of metallic iron and carbon steel.</title>
        <authorList>
            <person name="Iino T."/>
            <person name="Shono N."/>
            <person name="Ito K."/>
            <person name="Nakamura R."/>
            <person name="Sueoka K."/>
            <person name="Harayama S."/>
            <person name="Ohkuma M."/>
        </authorList>
    </citation>
    <scope>NUCLEOTIDE SEQUENCE [LARGE SCALE GENOMIC DNA]</scope>
    <source>
        <strain evidence="9 10">JCM 13498</strain>
    </source>
</reference>